<evidence type="ECO:0000313" key="1">
    <source>
        <dbReference type="EMBL" id="CAK70474.1"/>
    </source>
</evidence>
<protein>
    <recommendedName>
        <fullName evidence="3">Transmembrane protein</fullName>
    </recommendedName>
</protein>
<dbReference type="GeneID" id="5023656"/>
<dbReference type="OMA" id="MKLQNHF"/>
<reference evidence="1 2" key="1">
    <citation type="journal article" date="2006" name="Nature">
        <title>Global trends of whole-genome duplications revealed by the ciliate Paramecium tetraurelia.</title>
        <authorList>
            <consortium name="Genoscope"/>
            <person name="Aury J.-M."/>
            <person name="Jaillon O."/>
            <person name="Duret L."/>
            <person name="Noel B."/>
            <person name="Jubin C."/>
            <person name="Porcel B.M."/>
            <person name="Segurens B."/>
            <person name="Daubin V."/>
            <person name="Anthouard V."/>
            <person name="Aiach N."/>
            <person name="Arnaiz O."/>
            <person name="Billaut A."/>
            <person name="Beisson J."/>
            <person name="Blanc I."/>
            <person name="Bouhouche K."/>
            <person name="Camara F."/>
            <person name="Duharcourt S."/>
            <person name="Guigo R."/>
            <person name="Gogendeau D."/>
            <person name="Katinka M."/>
            <person name="Keller A.-M."/>
            <person name="Kissmehl R."/>
            <person name="Klotz C."/>
            <person name="Koll F."/>
            <person name="Le Moue A."/>
            <person name="Lepere C."/>
            <person name="Malinsky S."/>
            <person name="Nowacki M."/>
            <person name="Nowak J.K."/>
            <person name="Plattner H."/>
            <person name="Poulain J."/>
            <person name="Ruiz F."/>
            <person name="Serrano V."/>
            <person name="Zagulski M."/>
            <person name="Dessen P."/>
            <person name="Betermier M."/>
            <person name="Weissenbach J."/>
            <person name="Scarpelli C."/>
            <person name="Schachter V."/>
            <person name="Sperling L."/>
            <person name="Meyer E."/>
            <person name="Cohen J."/>
            <person name="Wincker P."/>
        </authorList>
    </citation>
    <scope>NUCLEOTIDE SEQUENCE [LARGE SCALE GENOMIC DNA]</scope>
    <source>
        <strain evidence="1 2">Stock d4-2</strain>
    </source>
</reference>
<organism evidence="1 2">
    <name type="scientific">Paramecium tetraurelia</name>
    <dbReference type="NCBI Taxonomy" id="5888"/>
    <lineage>
        <taxon>Eukaryota</taxon>
        <taxon>Sar</taxon>
        <taxon>Alveolata</taxon>
        <taxon>Ciliophora</taxon>
        <taxon>Intramacronucleata</taxon>
        <taxon>Oligohymenophorea</taxon>
        <taxon>Peniculida</taxon>
        <taxon>Parameciidae</taxon>
        <taxon>Paramecium</taxon>
    </lineage>
</organism>
<dbReference type="KEGG" id="ptm:GSPATT00038578001"/>
<evidence type="ECO:0000313" key="2">
    <source>
        <dbReference type="Proteomes" id="UP000000600"/>
    </source>
</evidence>
<dbReference type="HOGENOM" id="CLU_1716779_0_0_1"/>
<dbReference type="AlphaFoldDB" id="A0CI57"/>
<gene>
    <name evidence="1" type="ORF">GSPATT00038578001</name>
</gene>
<proteinExistence type="predicted"/>
<dbReference type="RefSeq" id="XP_001437871.1">
    <property type="nucleotide sequence ID" value="XM_001437834.1"/>
</dbReference>
<dbReference type="OrthoDB" id="10485718at2759"/>
<dbReference type="InParanoid" id="A0CI57"/>
<accession>A0CI57</accession>
<dbReference type="Proteomes" id="UP000000600">
    <property type="component" value="Unassembled WGS sequence"/>
</dbReference>
<sequence>MNKSQGYFVLIRKIKLTNIQIQKQTQTRYCQNTFNCQEYNPIHIRALFILVDYITLSYITQGYQQELQNLLFLEQYQDDMEKESSGNIQSYKFYVQLFYNIFFLWIATQTKRLQQYAYASKQYQTSRESTQNASQIVHLNIMKLQNHFKYQIP</sequence>
<dbReference type="EMBL" id="CT868083">
    <property type="protein sequence ID" value="CAK70474.1"/>
    <property type="molecule type" value="Genomic_DNA"/>
</dbReference>
<keyword evidence="2" id="KW-1185">Reference proteome</keyword>
<evidence type="ECO:0008006" key="3">
    <source>
        <dbReference type="Google" id="ProtNLM"/>
    </source>
</evidence>
<name>A0CI57_PARTE</name>